<keyword evidence="3" id="KW-0677">Repeat</keyword>
<evidence type="ECO:0000313" key="8">
    <source>
        <dbReference type="EMBL" id="KAJ8916063.1"/>
    </source>
</evidence>
<evidence type="ECO:0000313" key="9">
    <source>
        <dbReference type="Proteomes" id="UP001159042"/>
    </source>
</evidence>
<dbReference type="GO" id="GO:0060537">
    <property type="term" value="P:muscle tissue development"/>
    <property type="evidence" value="ECO:0007669"/>
    <property type="project" value="UniProtKB-ARBA"/>
</dbReference>
<evidence type="ECO:0000256" key="3">
    <source>
        <dbReference type="ARBA" id="ARBA00022737"/>
    </source>
</evidence>
<dbReference type="Gene3D" id="2.10.110.10">
    <property type="entry name" value="Cysteine Rich Protein"/>
    <property type="match status" value="2"/>
</dbReference>
<dbReference type="SMART" id="SM00132">
    <property type="entry name" value="LIM"/>
    <property type="match status" value="2"/>
</dbReference>
<sequence length="444" mass="49660">MACARCGCGVRQTQDIITLNKIWHKCCFTCYRCNKRLSKCSAKIFQGEVFCECCYNCLLEELDLFSTSSCKPCRVVSTPSCMCEKEHSKPTKILLPFASLKKCDCCQQRKRKVKCAKVSLSCSCLPDKRLDTGKKLYCFAFPIPREVANYYSRAQTMPKQKQGNYCCRPKKPDNQPACLKIRSLSQQPPCPMCRQTSCKPPPCCPRNCQPPPTCRQTCQLNCQPPQSCVPPCRQTCQPPPCSPPPNCQQPPPGCCCSSPPPPPQCCPPPQPEKCYCPKCCPPPRCKAYPCPPRPCYPKRCRSPPRRKPCAPCCPEASRKQPDCPRKPPCQCCPSPVCEETFESCIFKMPKYCPCGNLNPCSCKICQVRAVCTPCCIRCGDKVYAAEKISVTNGAYHTSCFSCFCCNKLLDVKNVYENCGEIYCKRCYNSLSGSQLYGYGSSQFC</sequence>
<evidence type="ECO:0000256" key="2">
    <source>
        <dbReference type="ARBA" id="ARBA00022723"/>
    </source>
</evidence>
<dbReference type="AlphaFoldDB" id="A0AAV8VP87"/>
<dbReference type="PRINTS" id="PR00021">
    <property type="entry name" value="PRORICH"/>
</dbReference>
<feature type="domain" description="LIM zinc-binding" evidence="7">
    <location>
        <begin position="373"/>
        <end position="433"/>
    </location>
</feature>
<keyword evidence="4 6" id="KW-0862">Zinc</keyword>
<gene>
    <name evidence="8" type="ORF">NQ315_010931</name>
</gene>
<dbReference type="GO" id="GO:0030018">
    <property type="term" value="C:Z disc"/>
    <property type="evidence" value="ECO:0007669"/>
    <property type="project" value="UniProtKB-ARBA"/>
</dbReference>
<comment type="caution">
    <text evidence="8">The sequence shown here is derived from an EMBL/GenBank/DDBJ whole genome shotgun (WGS) entry which is preliminary data.</text>
</comment>
<dbReference type="GO" id="GO:0046872">
    <property type="term" value="F:metal ion binding"/>
    <property type="evidence" value="ECO:0007669"/>
    <property type="project" value="UniProtKB-KW"/>
</dbReference>
<dbReference type="GO" id="GO:0007517">
    <property type="term" value="P:muscle organ development"/>
    <property type="evidence" value="ECO:0007669"/>
    <property type="project" value="UniProtKB-KW"/>
</dbReference>
<evidence type="ECO:0000259" key="7">
    <source>
        <dbReference type="PROSITE" id="PS50023"/>
    </source>
</evidence>
<feature type="domain" description="LIM zinc-binding" evidence="7">
    <location>
        <begin position="1"/>
        <end position="61"/>
    </location>
</feature>
<evidence type="ECO:0000256" key="4">
    <source>
        <dbReference type="ARBA" id="ARBA00022833"/>
    </source>
</evidence>
<dbReference type="Pfam" id="PF00412">
    <property type="entry name" value="LIM"/>
    <property type="match status" value="2"/>
</dbReference>
<keyword evidence="2 6" id="KW-0479">Metal-binding</keyword>
<keyword evidence="9" id="KW-1185">Reference proteome</keyword>
<dbReference type="EMBL" id="JANEYG010000046">
    <property type="protein sequence ID" value="KAJ8916063.1"/>
    <property type="molecule type" value="Genomic_DNA"/>
</dbReference>
<evidence type="ECO:0000256" key="5">
    <source>
        <dbReference type="ARBA" id="ARBA00023038"/>
    </source>
</evidence>
<proteinExistence type="predicted"/>
<protein>
    <recommendedName>
        <fullName evidence="7">LIM zinc-binding domain-containing protein</fullName>
    </recommendedName>
</protein>
<evidence type="ECO:0000256" key="6">
    <source>
        <dbReference type="PROSITE-ProRule" id="PRU00125"/>
    </source>
</evidence>
<dbReference type="InterPro" id="IPR001781">
    <property type="entry name" value="Znf_LIM"/>
</dbReference>
<accession>A0AAV8VP87</accession>
<dbReference type="FunFam" id="2.10.110.10:FF:000001">
    <property type="entry name" value="Cysteine and glycine-rich protein 1"/>
    <property type="match status" value="1"/>
</dbReference>
<dbReference type="PROSITE" id="PS50023">
    <property type="entry name" value="LIM_DOMAIN_2"/>
    <property type="match status" value="2"/>
</dbReference>
<dbReference type="Proteomes" id="UP001159042">
    <property type="component" value="Unassembled WGS sequence"/>
</dbReference>
<dbReference type="SUPFAM" id="SSF57716">
    <property type="entry name" value="Glucocorticoid receptor-like (DNA-binding domain)"/>
    <property type="match status" value="2"/>
</dbReference>
<dbReference type="PROSITE" id="PS00478">
    <property type="entry name" value="LIM_DOMAIN_1"/>
    <property type="match status" value="1"/>
</dbReference>
<evidence type="ECO:0000256" key="1">
    <source>
        <dbReference type="ARBA" id="ARBA00022541"/>
    </source>
</evidence>
<reference evidence="8 9" key="1">
    <citation type="journal article" date="2023" name="Insect Mol. Biol.">
        <title>Genome sequencing provides insights into the evolution of gene families encoding plant cell wall-degrading enzymes in longhorned beetles.</title>
        <authorList>
            <person name="Shin N.R."/>
            <person name="Okamura Y."/>
            <person name="Kirsch R."/>
            <person name="Pauchet Y."/>
        </authorList>
    </citation>
    <scope>NUCLEOTIDE SEQUENCE [LARGE SCALE GENOMIC DNA]</scope>
    <source>
        <strain evidence="8">EAD_L_NR</strain>
    </source>
</reference>
<keyword evidence="1" id="KW-0517">Myogenesis</keyword>
<organism evidence="8 9">
    <name type="scientific">Exocentrus adspersus</name>
    <dbReference type="NCBI Taxonomy" id="1586481"/>
    <lineage>
        <taxon>Eukaryota</taxon>
        <taxon>Metazoa</taxon>
        <taxon>Ecdysozoa</taxon>
        <taxon>Arthropoda</taxon>
        <taxon>Hexapoda</taxon>
        <taxon>Insecta</taxon>
        <taxon>Pterygota</taxon>
        <taxon>Neoptera</taxon>
        <taxon>Endopterygota</taxon>
        <taxon>Coleoptera</taxon>
        <taxon>Polyphaga</taxon>
        <taxon>Cucujiformia</taxon>
        <taxon>Chrysomeloidea</taxon>
        <taxon>Cerambycidae</taxon>
        <taxon>Lamiinae</taxon>
        <taxon>Acanthocinini</taxon>
        <taxon>Exocentrus</taxon>
    </lineage>
</organism>
<keyword evidence="5 6" id="KW-0440">LIM domain</keyword>
<name>A0AAV8VP87_9CUCU</name>